<gene>
    <name evidence="1" type="ORF">ADIS_1794</name>
</gene>
<evidence type="ECO:0000313" key="1">
    <source>
        <dbReference type="EMBL" id="EON77875.1"/>
    </source>
</evidence>
<keyword evidence="2" id="KW-1185">Reference proteome</keyword>
<accession>R7ZUP6</accession>
<name>R7ZUP6_9BACT</name>
<reference evidence="1 2" key="1">
    <citation type="submission" date="2013-02" db="EMBL/GenBank/DDBJ databases">
        <title>A novel strain isolated from Lonar lake, Maharashtra, India.</title>
        <authorList>
            <person name="Singh A."/>
        </authorList>
    </citation>
    <scope>NUCLEOTIDE SEQUENCE [LARGE SCALE GENOMIC DNA]</scope>
    <source>
        <strain evidence="1 2">AK24</strain>
    </source>
</reference>
<sequence>MIKAFQGFLQLGLNQFVPVIFEGFTNRRKVSIMLETSPYKINRFSS</sequence>
<protein>
    <submittedName>
        <fullName evidence="1">Uncharacterized protein</fullName>
    </submittedName>
</protein>
<proteinExistence type="predicted"/>
<comment type="caution">
    <text evidence="1">The sequence shown here is derived from an EMBL/GenBank/DDBJ whole genome shotgun (WGS) entry which is preliminary data.</text>
</comment>
<organism evidence="1 2">
    <name type="scientific">Lunatimonas lonarensis</name>
    <dbReference type="NCBI Taxonomy" id="1232681"/>
    <lineage>
        <taxon>Bacteria</taxon>
        <taxon>Pseudomonadati</taxon>
        <taxon>Bacteroidota</taxon>
        <taxon>Cytophagia</taxon>
        <taxon>Cytophagales</taxon>
        <taxon>Cyclobacteriaceae</taxon>
    </lineage>
</organism>
<dbReference type="AlphaFoldDB" id="R7ZUP6"/>
<dbReference type="Proteomes" id="UP000013909">
    <property type="component" value="Unassembled WGS sequence"/>
</dbReference>
<evidence type="ECO:0000313" key="2">
    <source>
        <dbReference type="Proteomes" id="UP000013909"/>
    </source>
</evidence>
<dbReference type="EMBL" id="AQHR01000049">
    <property type="protein sequence ID" value="EON77875.1"/>
    <property type="molecule type" value="Genomic_DNA"/>
</dbReference>